<sequence length="52" mass="5463">MTPETGMQVGSDGTGESLAPSATHNEQAIVEISAQDEGWMKMKMPDEPSAAI</sequence>
<evidence type="ECO:0000313" key="2">
    <source>
        <dbReference type="EMBL" id="EME84954.1"/>
    </source>
</evidence>
<name>M3A1B1_PSEFD</name>
<feature type="region of interest" description="Disordered" evidence="1">
    <location>
        <begin position="1"/>
        <end position="26"/>
    </location>
</feature>
<dbReference type="RefSeq" id="XP_007925477.1">
    <property type="nucleotide sequence ID" value="XM_007927286.1"/>
</dbReference>
<dbReference type="Proteomes" id="UP000016932">
    <property type="component" value="Unassembled WGS sequence"/>
</dbReference>
<keyword evidence="3" id="KW-1185">Reference proteome</keyword>
<dbReference type="GeneID" id="19336125"/>
<dbReference type="EMBL" id="KB446557">
    <property type="protein sequence ID" value="EME84954.1"/>
    <property type="molecule type" value="Genomic_DNA"/>
</dbReference>
<proteinExistence type="predicted"/>
<protein>
    <submittedName>
        <fullName evidence="2">Uncharacterized protein</fullName>
    </submittedName>
</protein>
<accession>M3A1B1</accession>
<evidence type="ECO:0000313" key="3">
    <source>
        <dbReference type="Proteomes" id="UP000016932"/>
    </source>
</evidence>
<organism evidence="2 3">
    <name type="scientific">Pseudocercospora fijiensis (strain CIRAD86)</name>
    <name type="common">Black leaf streak disease fungus</name>
    <name type="synonym">Mycosphaerella fijiensis</name>
    <dbReference type="NCBI Taxonomy" id="383855"/>
    <lineage>
        <taxon>Eukaryota</taxon>
        <taxon>Fungi</taxon>
        <taxon>Dikarya</taxon>
        <taxon>Ascomycota</taxon>
        <taxon>Pezizomycotina</taxon>
        <taxon>Dothideomycetes</taxon>
        <taxon>Dothideomycetidae</taxon>
        <taxon>Mycosphaerellales</taxon>
        <taxon>Mycosphaerellaceae</taxon>
        <taxon>Pseudocercospora</taxon>
    </lineage>
</organism>
<gene>
    <name evidence="2" type="ORF">MYCFIDRAFT_203213</name>
</gene>
<dbReference type="VEuPathDB" id="FungiDB:MYCFIDRAFT_203213"/>
<dbReference type="KEGG" id="pfj:MYCFIDRAFT_203213"/>
<dbReference type="AlphaFoldDB" id="M3A1B1"/>
<evidence type="ECO:0000256" key="1">
    <source>
        <dbReference type="SAM" id="MobiDB-lite"/>
    </source>
</evidence>
<dbReference type="HOGENOM" id="CLU_3088286_0_0_1"/>
<reference evidence="2 3" key="1">
    <citation type="journal article" date="2012" name="PLoS Pathog.">
        <title>Diverse lifestyles and strategies of plant pathogenesis encoded in the genomes of eighteen Dothideomycetes fungi.</title>
        <authorList>
            <person name="Ohm R.A."/>
            <person name="Feau N."/>
            <person name="Henrissat B."/>
            <person name="Schoch C.L."/>
            <person name="Horwitz B.A."/>
            <person name="Barry K.W."/>
            <person name="Condon B.J."/>
            <person name="Copeland A.C."/>
            <person name="Dhillon B."/>
            <person name="Glaser F."/>
            <person name="Hesse C.N."/>
            <person name="Kosti I."/>
            <person name="LaButti K."/>
            <person name="Lindquist E.A."/>
            <person name="Lucas S."/>
            <person name="Salamov A.A."/>
            <person name="Bradshaw R.E."/>
            <person name="Ciuffetti L."/>
            <person name="Hamelin R.C."/>
            <person name="Kema G.H.J."/>
            <person name="Lawrence C."/>
            <person name="Scott J.A."/>
            <person name="Spatafora J.W."/>
            <person name="Turgeon B.G."/>
            <person name="de Wit P.J.G.M."/>
            <person name="Zhong S."/>
            <person name="Goodwin S.B."/>
            <person name="Grigoriev I.V."/>
        </authorList>
    </citation>
    <scope>NUCLEOTIDE SEQUENCE [LARGE SCALE GENOMIC DNA]</scope>
    <source>
        <strain evidence="2 3">CIRAD86</strain>
    </source>
</reference>